<dbReference type="Proteomes" id="UP001321473">
    <property type="component" value="Unassembled WGS sequence"/>
</dbReference>
<feature type="signal peptide" evidence="1">
    <location>
        <begin position="1"/>
        <end position="21"/>
    </location>
</feature>
<feature type="chain" id="PRO_5042970799" description="Secreted protein" evidence="1">
    <location>
        <begin position="22"/>
        <end position="118"/>
    </location>
</feature>
<gene>
    <name evidence="2" type="ORF">V5799_032915</name>
</gene>
<name>A0AAQ4DQ42_AMBAM</name>
<evidence type="ECO:0000256" key="1">
    <source>
        <dbReference type="SAM" id="SignalP"/>
    </source>
</evidence>
<evidence type="ECO:0000313" key="2">
    <source>
        <dbReference type="EMBL" id="KAK8764582.1"/>
    </source>
</evidence>
<protein>
    <recommendedName>
        <fullName evidence="4">Secreted protein</fullName>
    </recommendedName>
</protein>
<keyword evidence="1" id="KW-0732">Signal</keyword>
<evidence type="ECO:0000313" key="3">
    <source>
        <dbReference type="Proteomes" id="UP001321473"/>
    </source>
</evidence>
<organism evidence="2 3">
    <name type="scientific">Amblyomma americanum</name>
    <name type="common">Lone star tick</name>
    <dbReference type="NCBI Taxonomy" id="6943"/>
    <lineage>
        <taxon>Eukaryota</taxon>
        <taxon>Metazoa</taxon>
        <taxon>Ecdysozoa</taxon>
        <taxon>Arthropoda</taxon>
        <taxon>Chelicerata</taxon>
        <taxon>Arachnida</taxon>
        <taxon>Acari</taxon>
        <taxon>Parasitiformes</taxon>
        <taxon>Ixodida</taxon>
        <taxon>Ixodoidea</taxon>
        <taxon>Ixodidae</taxon>
        <taxon>Amblyomminae</taxon>
        <taxon>Amblyomma</taxon>
    </lineage>
</organism>
<keyword evidence="3" id="KW-1185">Reference proteome</keyword>
<dbReference type="EMBL" id="JARKHS020028203">
    <property type="protein sequence ID" value="KAK8764582.1"/>
    <property type="molecule type" value="Genomic_DNA"/>
</dbReference>
<evidence type="ECO:0008006" key="4">
    <source>
        <dbReference type="Google" id="ProtNLM"/>
    </source>
</evidence>
<dbReference type="AlphaFoldDB" id="A0AAQ4DQ42"/>
<proteinExistence type="predicted"/>
<sequence>MEPRTLGALLLLMLHLLQSRADRESNVPVQRDVRTPPDELLGTGMAASLAAILGLIQASLTSGLPESSRPQPDVGGGGGLLSLSNQVRGFVPFLHRRIDRSTGGSLARNCKPGTTLSA</sequence>
<reference evidence="2 3" key="1">
    <citation type="journal article" date="2023" name="Arcadia Sci">
        <title>De novo assembly of a long-read Amblyomma americanum tick genome.</title>
        <authorList>
            <person name="Chou S."/>
            <person name="Poskanzer K.E."/>
            <person name="Rollins M."/>
            <person name="Thuy-Boun P.S."/>
        </authorList>
    </citation>
    <scope>NUCLEOTIDE SEQUENCE [LARGE SCALE GENOMIC DNA]</scope>
    <source>
        <strain evidence="2">F_SG_1</strain>
        <tissue evidence="2">Salivary glands</tissue>
    </source>
</reference>
<comment type="caution">
    <text evidence="2">The sequence shown here is derived from an EMBL/GenBank/DDBJ whole genome shotgun (WGS) entry which is preliminary data.</text>
</comment>
<accession>A0AAQ4DQ42</accession>